<dbReference type="GO" id="GO:0006352">
    <property type="term" value="P:DNA-templated transcription initiation"/>
    <property type="evidence" value="ECO:0007669"/>
    <property type="project" value="UniProtKB-UniRule"/>
</dbReference>
<feature type="DNA-binding region" description="H-T-H motif" evidence="6">
    <location>
        <begin position="539"/>
        <end position="558"/>
    </location>
</feature>
<evidence type="ECO:0000256" key="6">
    <source>
        <dbReference type="HAMAP-Rule" id="MF_00963"/>
    </source>
</evidence>
<keyword evidence="11" id="KW-1185">Reference proteome</keyword>
<gene>
    <name evidence="6 10" type="primary">rpoD</name>
    <name evidence="10" type="ORF">FZC35_01985</name>
</gene>
<feature type="region of interest" description="Sigma-70 factor domain-3" evidence="6">
    <location>
        <begin position="424"/>
        <end position="500"/>
    </location>
</feature>
<dbReference type="GO" id="GO:0016987">
    <property type="term" value="F:sigma factor activity"/>
    <property type="evidence" value="ECO:0007669"/>
    <property type="project" value="UniProtKB-UniRule"/>
</dbReference>
<evidence type="ECO:0000256" key="7">
    <source>
        <dbReference type="SAM" id="MobiDB-lite"/>
    </source>
</evidence>
<dbReference type="InterPro" id="IPR007631">
    <property type="entry name" value="RNA_pol_sigma_70_non-ess"/>
</dbReference>
<sequence length="576" mass="66060">MEKTMEQTIDNDFFLNNDNEDKKVEVKPNPEEELIFDGLKTSKGAVNDDPVRMYLREMGNVPLLSREEEVEVAKKIEEGSDLMIRAVCESTITIKRILEWYEAIKSKNMHPSELIDAEETSSEECFETTDGTTDKSAEDTDKSAAKTADKPVAKTAEKSASTKSATASNEEEEEDEAYDLKSLEKNMQNLQKVHGKFAKAQNKRFQCIKEGKEVDKKIIQEYDKFHQELVDCIISLRISYSCIDKLIHEMYALNKEIIKLEINLIKLAEKQGIKRNIFVAHMNKTPIEHAKVKEFFEKNDGFINENEMKMKCITNHIDLPLQEFKRIIKNLRKGEKVMSKNKNIMVSANLRLVISIAKKYTNRGLQFLDLIQEGNIGLMKAVDKFEYSRGYKFSTYATWWIRQAITRAIADQARTIRIPVHMIETINRVVKASRQLMHENGKEPTAEEIGEYLAIPVERVRRVQKISKEPVSLELPVGSSEDGQLVDFIEDQNAASPTDAMLQASIKNAISKAFSHLTSREETLVRMRFGVGTKSDHTLEEVGEKFKVTRERIRQIEAKAIRKLFSSKTLRSLYNN</sequence>
<dbReference type="InterPro" id="IPR007627">
    <property type="entry name" value="RNA_pol_sigma70_r2"/>
</dbReference>
<dbReference type="Gene3D" id="1.10.601.10">
    <property type="entry name" value="RNA Polymerase Primary Sigma Factor"/>
    <property type="match status" value="1"/>
</dbReference>
<proteinExistence type="inferred from homology"/>
<dbReference type="InterPro" id="IPR036388">
    <property type="entry name" value="WH-like_DNA-bd_sf"/>
</dbReference>
<accession>A0A5C0UGH6</accession>
<evidence type="ECO:0000256" key="5">
    <source>
        <dbReference type="ARBA" id="ARBA00023163"/>
    </source>
</evidence>
<comment type="similarity">
    <text evidence="6">Belongs to the sigma-70 factor family. RpoD/SigA subfamily.</text>
</comment>
<evidence type="ECO:0000313" key="11">
    <source>
        <dbReference type="Proteomes" id="UP000325155"/>
    </source>
</evidence>
<dbReference type="CDD" id="cd06171">
    <property type="entry name" value="Sigma70_r4"/>
    <property type="match status" value="1"/>
</dbReference>
<feature type="region of interest" description="Sigma-70 factor domain-4" evidence="6">
    <location>
        <begin position="513"/>
        <end position="566"/>
    </location>
</feature>
<keyword evidence="3 6" id="KW-0731">Sigma factor</keyword>
<dbReference type="Pfam" id="PF00140">
    <property type="entry name" value="Sigma70_r1_2"/>
    <property type="match status" value="1"/>
</dbReference>
<dbReference type="HAMAP" id="MF_00963">
    <property type="entry name" value="Sigma70_RpoD_SigA"/>
    <property type="match status" value="1"/>
</dbReference>
<name>A0A5C0UGH6_9PROT</name>
<feature type="compositionally biased region" description="Low complexity" evidence="7">
    <location>
        <begin position="158"/>
        <end position="168"/>
    </location>
</feature>
<evidence type="ECO:0000313" key="10">
    <source>
        <dbReference type="EMBL" id="QEK38134.1"/>
    </source>
</evidence>
<dbReference type="InterPro" id="IPR012760">
    <property type="entry name" value="RNA_pol_sigma_RpoD_C"/>
</dbReference>
<dbReference type="SUPFAM" id="SSF88659">
    <property type="entry name" value="Sigma3 and sigma4 domains of RNA polymerase sigma factors"/>
    <property type="match status" value="2"/>
</dbReference>
<dbReference type="Pfam" id="PF04539">
    <property type="entry name" value="Sigma70_r3"/>
    <property type="match status" value="1"/>
</dbReference>
<dbReference type="SUPFAM" id="SSF88946">
    <property type="entry name" value="Sigma2 domain of RNA polymerase sigma factors"/>
    <property type="match status" value="1"/>
</dbReference>
<dbReference type="InterPro" id="IPR009042">
    <property type="entry name" value="RNA_pol_sigma70_r1_2"/>
</dbReference>
<evidence type="ECO:0000259" key="9">
    <source>
        <dbReference type="PROSITE" id="PS00716"/>
    </source>
</evidence>
<dbReference type="NCBIfam" id="TIGR02937">
    <property type="entry name" value="sigma70-ECF"/>
    <property type="match status" value="1"/>
</dbReference>
<comment type="function">
    <text evidence="6">Sigma factors are initiation factors that promote the attachment of RNA polymerase to specific initiation sites and are then released. This sigma factor is the primary sigma factor during exponential growth.</text>
</comment>
<protein>
    <recommendedName>
        <fullName evidence="6">RNA polymerase sigma factor RpoD</fullName>
    </recommendedName>
    <alternativeName>
        <fullName evidence="6">Sigma-70</fullName>
    </alternativeName>
</protein>
<dbReference type="InterPro" id="IPR000943">
    <property type="entry name" value="RNA_pol_sigma70"/>
</dbReference>
<dbReference type="NCBIfam" id="NF004208">
    <property type="entry name" value="PRK05658.1"/>
    <property type="match status" value="1"/>
</dbReference>
<dbReference type="PANTHER" id="PTHR30603:SF60">
    <property type="entry name" value="RNA POLYMERASE SIGMA FACTOR RPOD"/>
    <property type="match status" value="1"/>
</dbReference>
<evidence type="ECO:0000256" key="3">
    <source>
        <dbReference type="ARBA" id="ARBA00023082"/>
    </source>
</evidence>
<evidence type="ECO:0000256" key="4">
    <source>
        <dbReference type="ARBA" id="ARBA00023125"/>
    </source>
</evidence>
<dbReference type="PROSITE" id="PS00716">
    <property type="entry name" value="SIGMA70_2"/>
    <property type="match status" value="1"/>
</dbReference>
<dbReference type="Pfam" id="PF04545">
    <property type="entry name" value="Sigma70_r4"/>
    <property type="match status" value="1"/>
</dbReference>
<dbReference type="InterPro" id="IPR007630">
    <property type="entry name" value="RNA_pol_sigma70_r4"/>
</dbReference>
<dbReference type="FunFam" id="1.10.601.10:FF:000001">
    <property type="entry name" value="RNA polymerase sigma factor SigA"/>
    <property type="match status" value="1"/>
</dbReference>
<feature type="compositionally biased region" description="Basic and acidic residues" evidence="7">
    <location>
        <begin position="132"/>
        <end position="157"/>
    </location>
</feature>
<dbReference type="Proteomes" id="UP000325155">
    <property type="component" value="Chromosome"/>
</dbReference>
<comment type="subunit">
    <text evidence="6">Interacts transiently with the RNA polymerase catalytic core.</text>
</comment>
<reference evidence="10 11" key="1">
    <citation type="submission" date="2019-08" db="EMBL/GenBank/DDBJ databases">
        <title>Highly reduced genomes of protist endosymbionts show evolutionary convergence.</title>
        <authorList>
            <person name="George E."/>
            <person name="Husnik F."/>
            <person name="Tashyreva D."/>
            <person name="Prokopchuk G."/>
            <person name="Horak A."/>
            <person name="Kwong W.K."/>
            <person name="Lukes J."/>
            <person name="Keeling P.J."/>
        </authorList>
    </citation>
    <scope>NUCLEOTIDE SEQUENCE [LARGE SCALE GENOMIC DNA]</scope>
    <source>
        <strain evidence="10">1605</strain>
    </source>
</reference>
<dbReference type="EMBL" id="CP043315">
    <property type="protein sequence ID" value="QEK38134.1"/>
    <property type="molecule type" value="Genomic_DNA"/>
</dbReference>
<dbReference type="Gene3D" id="1.10.10.10">
    <property type="entry name" value="Winged helix-like DNA-binding domain superfamily/Winged helix DNA-binding domain"/>
    <property type="match status" value="2"/>
</dbReference>
<dbReference type="GO" id="GO:0003677">
    <property type="term" value="F:DNA binding"/>
    <property type="evidence" value="ECO:0007669"/>
    <property type="project" value="UniProtKB-UniRule"/>
</dbReference>
<dbReference type="KEGG" id="cip:FZC35_01985"/>
<dbReference type="NCBIfam" id="TIGR02393">
    <property type="entry name" value="RpoD_Cterm"/>
    <property type="match status" value="1"/>
</dbReference>
<feature type="region of interest" description="Disordered" evidence="7">
    <location>
        <begin position="115"/>
        <end position="177"/>
    </location>
</feature>
<comment type="subcellular location">
    <subcellularLocation>
        <location evidence="6">Cytoplasm</location>
    </subcellularLocation>
</comment>
<dbReference type="InterPro" id="IPR013324">
    <property type="entry name" value="RNA_pol_sigma_r3/r4-like"/>
</dbReference>
<feature type="compositionally biased region" description="Acidic residues" evidence="7">
    <location>
        <begin position="115"/>
        <end position="127"/>
    </location>
</feature>
<dbReference type="AlphaFoldDB" id="A0A5C0UGH6"/>
<evidence type="ECO:0000256" key="2">
    <source>
        <dbReference type="ARBA" id="ARBA00023015"/>
    </source>
</evidence>
<dbReference type="InterPro" id="IPR028630">
    <property type="entry name" value="Sigma70_RpoD"/>
</dbReference>
<dbReference type="InterPro" id="IPR007624">
    <property type="entry name" value="RNA_pol_sigma70_r3"/>
</dbReference>
<dbReference type="PRINTS" id="PR00046">
    <property type="entry name" value="SIGMA70FCT"/>
</dbReference>
<keyword evidence="5 6" id="KW-0804">Transcription</keyword>
<evidence type="ECO:0000259" key="8">
    <source>
        <dbReference type="PROSITE" id="PS00715"/>
    </source>
</evidence>
<dbReference type="InterPro" id="IPR013325">
    <property type="entry name" value="RNA_pol_sigma_r2"/>
</dbReference>
<feature type="region of interest" description="Sigma-70 factor domain-2" evidence="6">
    <location>
        <begin position="345"/>
        <end position="415"/>
    </location>
</feature>
<feature type="domain" description="RNA polymerase sigma-70" evidence="9">
    <location>
        <begin position="538"/>
        <end position="564"/>
    </location>
</feature>
<keyword evidence="2 6" id="KW-0805">Transcription regulation</keyword>
<organism evidence="10 11">
    <name type="scientific">Candidatus Cytomitobacter indipagum</name>
    <dbReference type="NCBI Taxonomy" id="2601575"/>
    <lineage>
        <taxon>Bacteria</taxon>
        <taxon>Pseudomonadati</taxon>
        <taxon>Pseudomonadota</taxon>
        <taxon>Alphaproteobacteria</taxon>
        <taxon>Holosporales</taxon>
        <taxon>Holosporaceae</taxon>
        <taxon>Candidatus Cytomitobacter</taxon>
    </lineage>
</organism>
<dbReference type="OrthoDB" id="9809557at2"/>
<dbReference type="InterPro" id="IPR050239">
    <property type="entry name" value="Sigma-70_RNA_pol_init_factors"/>
</dbReference>
<dbReference type="PANTHER" id="PTHR30603">
    <property type="entry name" value="RNA POLYMERASE SIGMA FACTOR RPO"/>
    <property type="match status" value="1"/>
</dbReference>
<evidence type="ECO:0000256" key="1">
    <source>
        <dbReference type="ARBA" id="ARBA00022490"/>
    </source>
</evidence>
<feature type="short sequence motif" description="Interaction with polymerase core subunit RpoC" evidence="6">
    <location>
        <begin position="369"/>
        <end position="372"/>
    </location>
</feature>
<dbReference type="InterPro" id="IPR014284">
    <property type="entry name" value="RNA_pol_sigma-70_dom"/>
</dbReference>
<dbReference type="PROSITE" id="PS00715">
    <property type="entry name" value="SIGMA70_1"/>
    <property type="match status" value="1"/>
</dbReference>
<keyword evidence="1 6" id="KW-0963">Cytoplasm</keyword>
<feature type="domain" description="RNA polymerase sigma-70" evidence="8">
    <location>
        <begin position="369"/>
        <end position="382"/>
    </location>
</feature>
<dbReference type="GO" id="GO:0005737">
    <property type="term" value="C:cytoplasm"/>
    <property type="evidence" value="ECO:0007669"/>
    <property type="project" value="UniProtKB-SubCell"/>
</dbReference>
<keyword evidence="4 6" id="KW-0238">DNA-binding</keyword>
<dbReference type="Pfam" id="PF04542">
    <property type="entry name" value="Sigma70_r2"/>
    <property type="match status" value="1"/>
</dbReference>
<dbReference type="Pfam" id="PF04546">
    <property type="entry name" value="Sigma70_ner"/>
    <property type="match status" value="1"/>
</dbReference>